<dbReference type="InterPro" id="IPR050463">
    <property type="entry name" value="Gfo/Idh/MocA_oxidrdct_glycsds"/>
</dbReference>
<gene>
    <name evidence="2" type="ordered locus">Acid_2550</name>
</gene>
<evidence type="ECO:0000259" key="1">
    <source>
        <dbReference type="Pfam" id="PF01408"/>
    </source>
</evidence>
<dbReference type="InterPro" id="IPR000683">
    <property type="entry name" value="Gfo/Idh/MocA-like_OxRdtase_N"/>
</dbReference>
<dbReference type="eggNOG" id="COG0673">
    <property type="taxonomic scope" value="Bacteria"/>
</dbReference>
<dbReference type="KEGG" id="sus:Acid_2550"/>
<feature type="domain" description="Gfo/Idh/MocA-like oxidoreductase N-terminal" evidence="1">
    <location>
        <begin position="39"/>
        <end position="167"/>
    </location>
</feature>
<dbReference type="Gene3D" id="3.40.50.720">
    <property type="entry name" value="NAD(P)-binding Rossmann-like Domain"/>
    <property type="match status" value="1"/>
</dbReference>
<evidence type="ECO:0000313" key="2">
    <source>
        <dbReference type="EMBL" id="ABJ83539.1"/>
    </source>
</evidence>
<dbReference type="STRING" id="234267.Acid_2550"/>
<reference evidence="2" key="1">
    <citation type="submission" date="2006-10" db="EMBL/GenBank/DDBJ databases">
        <title>Complete sequence of Solibacter usitatus Ellin6076.</title>
        <authorList>
            <consortium name="US DOE Joint Genome Institute"/>
            <person name="Copeland A."/>
            <person name="Lucas S."/>
            <person name="Lapidus A."/>
            <person name="Barry K."/>
            <person name="Detter J.C."/>
            <person name="Glavina del Rio T."/>
            <person name="Hammon N."/>
            <person name="Israni S."/>
            <person name="Dalin E."/>
            <person name="Tice H."/>
            <person name="Pitluck S."/>
            <person name="Thompson L.S."/>
            <person name="Brettin T."/>
            <person name="Bruce D."/>
            <person name="Han C."/>
            <person name="Tapia R."/>
            <person name="Gilna P."/>
            <person name="Schmutz J."/>
            <person name="Larimer F."/>
            <person name="Land M."/>
            <person name="Hauser L."/>
            <person name="Kyrpides N."/>
            <person name="Mikhailova N."/>
            <person name="Janssen P.H."/>
            <person name="Kuske C.R."/>
            <person name="Richardson P."/>
        </authorList>
    </citation>
    <scope>NUCLEOTIDE SEQUENCE</scope>
    <source>
        <strain evidence="2">Ellin6076</strain>
    </source>
</reference>
<dbReference type="Pfam" id="PF01408">
    <property type="entry name" value="GFO_IDH_MocA"/>
    <property type="match status" value="1"/>
</dbReference>
<dbReference type="HOGENOM" id="CLU_640667_0_0_0"/>
<sequence>MQNESVSRRNFLASSIGGATAFQIIRPELVRGAGNEKLRAGLIGCGGRGTQAMENILTGCDNIEIVALADIFEDRMESSIRTTKALKPELSSRFKVDAEHRFVGFDSYKKLVASDVDIVMLAANPGYRPMHFEAAVEAKKHIFCEKPMGTDATGIRRFMAAAKKSRELKLTVKSGAQRRSHPWYLEQYKKLKNGDIGDIVHMNAYWVGTPVLNFANNKLFPNGKRDPKWGDLEFQQRNWYSFVWICGDQIVEQHLHNIDVCNWFKGTHPVEVTASGGAAWRPREEEYGNIYDHCSADFVYADGSHMSSYCRQYKNSAGLVAERIVGTKGVIDSSPLRGNVNGINPYEQEHRDMMASILGKGPYINEAMEVAESTLTCVMGREAAYSGQKITWDMIMNSKQDLMPKNFDYKASFPVPPLPVPGTYKFV</sequence>
<protein>
    <submittedName>
        <fullName evidence="2">Oxidoreductase domain protein</fullName>
    </submittedName>
</protein>
<dbReference type="SUPFAM" id="SSF51735">
    <property type="entry name" value="NAD(P)-binding Rossmann-fold domains"/>
    <property type="match status" value="1"/>
</dbReference>
<dbReference type="SUPFAM" id="SSF55347">
    <property type="entry name" value="Glyceraldehyde-3-phosphate dehydrogenase-like, C-terminal domain"/>
    <property type="match status" value="1"/>
</dbReference>
<dbReference type="PANTHER" id="PTHR43818">
    <property type="entry name" value="BCDNA.GH03377"/>
    <property type="match status" value="1"/>
</dbReference>
<dbReference type="InterPro" id="IPR036291">
    <property type="entry name" value="NAD(P)-bd_dom_sf"/>
</dbReference>
<dbReference type="GO" id="GO:0000166">
    <property type="term" value="F:nucleotide binding"/>
    <property type="evidence" value="ECO:0007669"/>
    <property type="project" value="InterPro"/>
</dbReference>
<dbReference type="EMBL" id="CP000473">
    <property type="protein sequence ID" value="ABJ83539.1"/>
    <property type="molecule type" value="Genomic_DNA"/>
</dbReference>
<dbReference type="PANTHER" id="PTHR43818:SF5">
    <property type="entry name" value="OXIDOREDUCTASE FAMILY PROTEIN"/>
    <property type="match status" value="1"/>
</dbReference>
<dbReference type="InParanoid" id="Q024N7"/>
<organism evidence="2">
    <name type="scientific">Solibacter usitatus (strain Ellin6076)</name>
    <dbReference type="NCBI Taxonomy" id="234267"/>
    <lineage>
        <taxon>Bacteria</taxon>
        <taxon>Pseudomonadati</taxon>
        <taxon>Acidobacteriota</taxon>
        <taxon>Terriglobia</taxon>
        <taxon>Bryobacterales</taxon>
        <taxon>Solibacteraceae</taxon>
        <taxon>Candidatus Solibacter</taxon>
    </lineage>
</organism>
<dbReference type="AlphaFoldDB" id="Q024N7"/>
<dbReference type="Gene3D" id="3.30.360.10">
    <property type="entry name" value="Dihydrodipicolinate Reductase, domain 2"/>
    <property type="match status" value="1"/>
</dbReference>
<dbReference type="OrthoDB" id="9781966at2"/>
<proteinExistence type="predicted"/>
<accession>Q024N7</accession>
<name>Q024N7_SOLUE</name>